<dbReference type="SUPFAM" id="SSF82549">
    <property type="entry name" value="DAK1/DegV-like"/>
    <property type="match status" value="1"/>
</dbReference>
<dbReference type="GO" id="GO:0006071">
    <property type="term" value="P:glycerol metabolic process"/>
    <property type="evidence" value="ECO:0007669"/>
    <property type="project" value="InterPro"/>
</dbReference>
<dbReference type="InterPro" id="IPR043168">
    <property type="entry name" value="DegV_C"/>
</dbReference>
<dbReference type="PROSITE" id="PS51482">
    <property type="entry name" value="DEGV"/>
    <property type="match status" value="1"/>
</dbReference>
<dbReference type="InterPro" id="IPR050270">
    <property type="entry name" value="DegV_domain_contain"/>
</dbReference>
<dbReference type="Pfam" id="PF21645">
    <property type="entry name" value="FakA-like_M"/>
    <property type="match status" value="1"/>
</dbReference>
<protein>
    <recommendedName>
        <fullName evidence="2">DhaL domain-containing protein</fullName>
    </recommendedName>
</protein>
<evidence type="ECO:0000259" key="2">
    <source>
        <dbReference type="PROSITE" id="PS51480"/>
    </source>
</evidence>
<evidence type="ECO:0000313" key="4">
    <source>
        <dbReference type="Proteomes" id="UP000243297"/>
    </source>
</evidence>
<reference evidence="4" key="1">
    <citation type="submission" date="2017-02" db="EMBL/GenBank/DDBJ databases">
        <authorList>
            <person name="Varghese N."/>
            <person name="Submissions S."/>
        </authorList>
    </citation>
    <scope>NUCLEOTIDE SEQUENCE [LARGE SCALE GENOMIC DNA]</scope>
    <source>
        <strain evidence="4">ATCC 25662</strain>
    </source>
</reference>
<dbReference type="SUPFAM" id="SSF101473">
    <property type="entry name" value="DhaL-like"/>
    <property type="match status" value="1"/>
</dbReference>
<dbReference type="AlphaFoldDB" id="A0A1T4LMC2"/>
<dbReference type="STRING" id="118967.SAMN02745191_0964"/>
<name>A0A1T4LMC2_9FIRM</name>
<dbReference type="OrthoDB" id="9760324at2"/>
<dbReference type="InterPro" id="IPR004007">
    <property type="entry name" value="DhaL_dom"/>
</dbReference>
<dbReference type="Gene3D" id="1.25.40.340">
    <property type="match status" value="1"/>
</dbReference>
<evidence type="ECO:0000256" key="1">
    <source>
        <dbReference type="ARBA" id="ARBA00023121"/>
    </source>
</evidence>
<dbReference type="Pfam" id="PF02734">
    <property type="entry name" value="Dak2"/>
    <property type="match status" value="1"/>
</dbReference>
<organism evidence="3 4">
    <name type="scientific">Anaerorhabdus furcosa</name>
    <dbReference type="NCBI Taxonomy" id="118967"/>
    <lineage>
        <taxon>Bacteria</taxon>
        <taxon>Bacillati</taxon>
        <taxon>Bacillota</taxon>
        <taxon>Erysipelotrichia</taxon>
        <taxon>Erysipelotrichales</taxon>
        <taxon>Erysipelotrichaceae</taxon>
        <taxon>Anaerorhabdus</taxon>
    </lineage>
</organism>
<keyword evidence="1" id="KW-0446">Lipid-binding</keyword>
<dbReference type="PANTHER" id="PTHR33434">
    <property type="entry name" value="DEGV DOMAIN-CONTAINING PROTEIN DR_1986-RELATED"/>
    <property type="match status" value="1"/>
</dbReference>
<dbReference type="InterPro" id="IPR048394">
    <property type="entry name" value="FakA-like_M"/>
</dbReference>
<feature type="domain" description="DhaL" evidence="2">
    <location>
        <begin position="9"/>
        <end position="196"/>
    </location>
</feature>
<accession>A0A1T4LMC2</accession>
<dbReference type="RefSeq" id="WP_078711388.1">
    <property type="nucleotide sequence ID" value="NZ_FUWY01000002.1"/>
</dbReference>
<gene>
    <name evidence="3" type="ORF">SAMN02745191_0964</name>
</gene>
<dbReference type="PROSITE" id="PS51480">
    <property type="entry name" value="DHAL"/>
    <property type="match status" value="1"/>
</dbReference>
<dbReference type="GO" id="GO:0008289">
    <property type="term" value="F:lipid binding"/>
    <property type="evidence" value="ECO:0007669"/>
    <property type="project" value="UniProtKB-KW"/>
</dbReference>
<dbReference type="Gene3D" id="3.40.50.10170">
    <property type="match status" value="1"/>
</dbReference>
<dbReference type="InterPro" id="IPR036117">
    <property type="entry name" value="DhaL_dom_sf"/>
</dbReference>
<dbReference type="NCBIfam" id="TIGR00762">
    <property type="entry name" value="DegV"/>
    <property type="match status" value="1"/>
</dbReference>
<sequence length="588" mass="67030">MKNEILNGQEIFQLFKSGVEEIERNKDLLNKINVFPVADGDTGSNLLYTLKSALSFSNDSDSAIETLKSISEQAITFARGNSGIIFSEFIHGLSFYNGSEQLNVIDFIELVHQSSTRLYEVVKNPIEGTILTVIRKWSIYLKSINVISFNDLFELSLPIIKQGVDETEKELKDLQKYKVPDSGAMGFYLFIEGFSKYINGETGRVTNDWKQFETLEIVEDFIDEKYRYCTQFYIKDIHVDLSQLINVLEKYGDSIAYSGDEKYLNIHLHTDEPWKVSNLFYNAGIIVNSKVDDMAIQNKHREKKQKIGILTDSIADIGQELIDQYDIGVISMNLMVNQNVFLDKKTIQIEDFLEYVKVGHEFPTSSQPNDQQIQYELGHYLDYYDQLLVITVSSHLSGTYQGFAKYLEKHPELKNRIVLIDSYLNSGGQGLFVKKVAQLIQGEESIDNVLMKIINLRSRIKIYVALNDFENLSRSGRVNKKVATIAHKLNMKAILSLDQDGKGKAYGFSLSSKHVEKKILSEIDTALKHGNIDEYVLFYTNESKDFEKFKNKVQERIKKEPIYCVPISSATALHVGRDSLAIAFVGEV</sequence>
<evidence type="ECO:0000313" key="3">
    <source>
        <dbReference type="EMBL" id="SJZ55757.1"/>
    </source>
</evidence>
<dbReference type="InterPro" id="IPR033470">
    <property type="entry name" value="FakA-like_C"/>
</dbReference>
<keyword evidence="4" id="KW-1185">Reference proteome</keyword>
<dbReference type="Gene3D" id="3.30.1180.10">
    <property type="match status" value="1"/>
</dbReference>
<dbReference type="SMART" id="SM01121">
    <property type="entry name" value="Dak1_2"/>
    <property type="match status" value="1"/>
</dbReference>
<dbReference type="GO" id="GO:0004371">
    <property type="term" value="F:glycerone kinase activity"/>
    <property type="evidence" value="ECO:0007669"/>
    <property type="project" value="InterPro"/>
</dbReference>
<proteinExistence type="predicted"/>
<dbReference type="EMBL" id="FUWY01000002">
    <property type="protein sequence ID" value="SJZ55757.1"/>
    <property type="molecule type" value="Genomic_DNA"/>
</dbReference>
<dbReference type="InterPro" id="IPR003797">
    <property type="entry name" value="DegV"/>
</dbReference>
<dbReference type="SMART" id="SM01120">
    <property type="entry name" value="Dak2"/>
    <property type="match status" value="1"/>
</dbReference>
<dbReference type="Proteomes" id="UP000243297">
    <property type="component" value="Unassembled WGS sequence"/>
</dbReference>
<dbReference type="PANTHER" id="PTHR33434:SF2">
    <property type="entry name" value="FATTY ACID-BINDING PROTEIN TM_1468"/>
    <property type="match status" value="1"/>
</dbReference>
<dbReference type="Pfam" id="PF02645">
    <property type="entry name" value="DegV"/>
    <property type="match status" value="1"/>
</dbReference>